<protein>
    <recommendedName>
        <fullName evidence="3">Preprotein translocase subunit YajC</fullName>
    </recommendedName>
</protein>
<dbReference type="AlphaFoldDB" id="A0A1Y5HPQ1"/>
<dbReference type="Proteomes" id="UP000227088">
    <property type="component" value="Unassembled WGS sequence"/>
</dbReference>
<accession>A0A1Y5HPQ1</accession>
<reference evidence="2" key="1">
    <citation type="journal article" date="2017" name="Proc. Natl. Acad. Sci. U.S.A.">
        <title>Simulation of Deepwater Horizon oil plume reveals substrate specialization within a complex community of hydrocarbon degraders.</title>
        <authorList>
            <person name="Hu P."/>
            <person name="Dubinsky E.A."/>
            <person name="Probst A.J."/>
            <person name="Wang J."/>
            <person name="Sieber C.M.K."/>
            <person name="Tom L.M."/>
            <person name="Gardinali P."/>
            <person name="Banfield J.F."/>
            <person name="Atlas R.M."/>
            <person name="Andersen G.L."/>
        </authorList>
    </citation>
    <scope>NUCLEOTIDE SEQUENCE [LARGE SCALE GENOMIC DNA]</scope>
</reference>
<evidence type="ECO:0000313" key="1">
    <source>
        <dbReference type="EMBL" id="OUS39239.1"/>
    </source>
</evidence>
<evidence type="ECO:0000313" key="2">
    <source>
        <dbReference type="Proteomes" id="UP000227088"/>
    </source>
</evidence>
<gene>
    <name evidence="1" type="ORF">A9R00_10000</name>
</gene>
<dbReference type="EMBL" id="MABE01000580">
    <property type="protein sequence ID" value="OUS39239.1"/>
    <property type="molecule type" value="Genomic_DNA"/>
</dbReference>
<comment type="caution">
    <text evidence="1">The sequence shown here is derived from an EMBL/GenBank/DDBJ whole genome shotgun (WGS) entry which is preliminary data.</text>
</comment>
<sequence length="158" mass="17792">MSPIVIVVIIFLVVFGSVSMLKPSPRQQRLAKLRIDAIKLGLQVKLETFKVDSKKTGVRDDIVGARYLRFDTDVKSQAIRWCVVRQQGWDQEGLPAGWSWHNQAAMPDLLKLSQYIEQLSDDVVLVEVFDNRSSIMTTEGKSSSAETINAWVDSAQQL</sequence>
<evidence type="ECO:0008006" key="3">
    <source>
        <dbReference type="Google" id="ProtNLM"/>
    </source>
</evidence>
<organism evidence="1 2">
    <name type="scientific">Oleispira antarctica</name>
    <dbReference type="NCBI Taxonomy" id="188908"/>
    <lineage>
        <taxon>Bacteria</taxon>
        <taxon>Pseudomonadati</taxon>
        <taxon>Pseudomonadota</taxon>
        <taxon>Gammaproteobacteria</taxon>
        <taxon>Oceanospirillales</taxon>
        <taxon>Oceanospirillaceae</taxon>
        <taxon>Oleispira</taxon>
    </lineage>
</organism>
<name>A0A1Y5HPQ1_OLEAN</name>
<proteinExistence type="predicted"/>